<dbReference type="HOGENOM" id="CLU_038563_0_0_0"/>
<dbReference type="GO" id="GO:0046872">
    <property type="term" value="F:metal ion binding"/>
    <property type="evidence" value="ECO:0007669"/>
    <property type="project" value="UniProtKB-UniRule"/>
</dbReference>
<feature type="active site" description="Proton donor" evidence="1">
    <location>
        <position position="267"/>
    </location>
</feature>
<proteinExistence type="inferred from homology"/>
<name>F7YYW9_9THEM</name>
<dbReference type="STRING" id="688269.Theth_1083"/>
<dbReference type="KEGG" id="tta:Theth_1083"/>
<dbReference type="eggNOG" id="ENOG502Z82R">
    <property type="taxonomic scope" value="Bacteria"/>
</dbReference>
<keyword evidence="1" id="KW-0413">Isomerase</keyword>
<dbReference type="InterPro" id="IPR032586">
    <property type="entry name" value="UxaE"/>
</dbReference>
<comment type="similarity">
    <text evidence="1">Belongs to the UxaE family.</text>
</comment>
<comment type="function">
    <text evidence="1">Catalyzes the epimerization of D-tagaturonate (D-TagA) to D-fructuronate (D-FruA).</text>
</comment>
<evidence type="ECO:0000313" key="3">
    <source>
        <dbReference type="Proteomes" id="UP000006804"/>
    </source>
</evidence>
<gene>
    <name evidence="1" type="primary">uxaE</name>
    <name evidence="2" type="ORF">Theth_1083</name>
</gene>
<dbReference type="AlphaFoldDB" id="F7YYW9"/>
<sequence>MKLLEEFLKAFPGRFKVYGSSLRIITDSYFFLGNDGKEKLLFVVGKKGICQLFDGQKIGQIGSNDVLMCKKTHENLLALRKIINLNPTTINKKASFGFGDRIGLATPAHAKVAKDFEVFPIFAQQSVRELSRTGRTYKDVLDDAVWGVFESGYNFEFGADADHVKEIEDLEKASNEGFTMYTVDPSDHIKDVSKLSQKEFQSLYQDNKIRRELEMRYVGKLYKFKDFEFRMTDEEFAEIFVTYIDAIEHVCKCYDVLKAKGKPFDFEVSIDETAVPTTPLAHIFIVKELRRRGIDFKTLALRFSGEWQKGIDYIGDMEMFRKEIITHSKISKELGGYKLSLHSGSDKFSVYPIFSEATEGEFHVKTAGTNYLEAIRVVAVKDPELYREIHKFALTKFEQDRKSYHVTTDLSKIPDVDKMKNEELVKLLDMPDSRQLIHITYGSVLTAKDENGRWLFKERILKVLQENEDLHYDFVEKHMRKHLSLLGLERRIEK</sequence>
<feature type="binding site" evidence="1">
    <location>
        <position position="163"/>
    </location>
    <ligand>
        <name>a divalent metal cation</name>
        <dbReference type="ChEBI" id="CHEBI:60240"/>
    </ligand>
</feature>
<keyword evidence="3" id="KW-1185">Reference proteome</keyword>
<organism evidence="2 3">
    <name type="scientific">Pseudothermotoga thermarum DSM 5069</name>
    <dbReference type="NCBI Taxonomy" id="688269"/>
    <lineage>
        <taxon>Bacteria</taxon>
        <taxon>Thermotogati</taxon>
        <taxon>Thermotogota</taxon>
        <taxon>Thermotogae</taxon>
        <taxon>Thermotogales</taxon>
        <taxon>Thermotogaceae</taxon>
        <taxon>Pseudothermotoga</taxon>
    </lineage>
</organism>
<dbReference type="SMR" id="F7YYW9"/>
<dbReference type="Pfam" id="PF16257">
    <property type="entry name" value="UxaE"/>
    <property type="match status" value="1"/>
</dbReference>
<dbReference type="EMBL" id="CP002351">
    <property type="protein sequence ID" value="AEH51163.1"/>
    <property type="molecule type" value="Genomic_DNA"/>
</dbReference>
<dbReference type="OrthoDB" id="9797992at2"/>
<keyword evidence="1" id="KW-0479">Metal-binding</keyword>
<accession>F7YYW9</accession>
<evidence type="ECO:0000256" key="1">
    <source>
        <dbReference type="HAMAP-Rule" id="MF_02243"/>
    </source>
</evidence>
<feature type="binding site" evidence="1">
    <location>
        <position position="309"/>
    </location>
    <ligand>
        <name>a divalent metal cation</name>
        <dbReference type="ChEBI" id="CHEBI:60240"/>
    </ligand>
</feature>
<dbReference type="EC" id="5.1.2.7" evidence="1"/>
<dbReference type="RefSeq" id="WP_013932383.1">
    <property type="nucleotide sequence ID" value="NC_015707.1"/>
</dbReference>
<dbReference type="GO" id="GO:0016856">
    <property type="term" value="F:racemase and epimerase activity, acting on hydroxy acids and derivatives"/>
    <property type="evidence" value="ECO:0007669"/>
    <property type="project" value="UniProtKB-UniRule"/>
</dbReference>
<comment type="catalytic activity">
    <reaction evidence="1">
        <text>keto-D-tagaturonate = keto-D-fructuronate</text>
        <dbReference type="Rhea" id="RHEA:51656"/>
        <dbReference type="ChEBI" id="CHEBI:17886"/>
        <dbReference type="ChEBI" id="CHEBI:59881"/>
        <dbReference type="EC" id="5.1.2.7"/>
    </reaction>
</comment>
<comment type="cofactor">
    <cofactor evidence="1">
        <name>a divalent metal cation</name>
        <dbReference type="ChEBI" id="CHEBI:60240"/>
    </cofactor>
</comment>
<protein>
    <recommendedName>
        <fullName evidence="1">Tagaturonate/fructuronate epimerase</fullName>
        <shortName evidence="1">D-TagA/D-FruA epimerase</shortName>
        <ecNumber evidence="1">5.1.2.7</ecNumber>
    </recommendedName>
</protein>
<dbReference type="HAMAP" id="MF_02243">
    <property type="entry name" value="UxaE"/>
    <property type="match status" value="1"/>
</dbReference>
<feature type="binding site" evidence="1">
    <location>
        <position position="342"/>
    </location>
    <ligand>
        <name>a divalent metal cation</name>
        <dbReference type="ChEBI" id="CHEBI:60240"/>
    </ligand>
</feature>
<evidence type="ECO:0000313" key="2">
    <source>
        <dbReference type="EMBL" id="AEH51163.1"/>
    </source>
</evidence>
<reference evidence="2 3" key="1">
    <citation type="submission" date="2010-11" db="EMBL/GenBank/DDBJ databases">
        <title>The complete genome of Thermotoga thermarum DSM 5069.</title>
        <authorList>
            <consortium name="US DOE Joint Genome Institute (JGI-PGF)"/>
            <person name="Lucas S."/>
            <person name="Copeland A."/>
            <person name="Lapidus A."/>
            <person name="Bruce D."/>
            <person name="Goodwin L."/>
            <person name="Pitluck S."/>
            <person name="Kyrpides N."/>
            <person name="Mavromatis K."/>
            <person name="Ivanova N."/>
            <person name="Zeytun A."/>
            <person name="Brettin T."/>
            <person name="Detter J.C."/>
            <person name="Tapia R."/>
            <person name="Han C."/>
            <person name="Land M."/>
            <person name="Hauser L."/>
            <person name="Markowitz V."/>
            <person name="Cheng J.-F."/>
            <person name="Hugenholtz P."/>
            <person name="Woyke T."/>
            <person name="Wu D."/>
            <person name="Spring S."/>
            <person name="Schroeder M."/>
            <person name="Brambilla E."/>
            <person name="Klenk H.-P."/>
            <person name="Eisen J.A."/>
        </authorList>
    </citation>
    <scope>NUCLEOTIDE SEQUENCE [LARGE SCALE GENOMIC DNA]</scope>
    <source>
        <strain evidence="2 3">DSM 5069</strain>
    </source>
</reference>
<dbReference type="PATRIC" id="fig|688269.3.peg.1111"/>
<feature type="active site" description="Proton acceptor" evidence="1">
    <location>
        <position position="162"/>
    </location>
</feature>
<dbReference type="Proteomes" id="UP000006804">
    <property type="component" value="Chromosome"/>
</dbReference>